<sequence length="220" mass="24195">MHCVSNTAAESIEDRRPDWDWPRTITVALTGASGAHYGLRLIECLIRSGIRVYLLISQAAQVVVKMETGLELPARANEAEVFLSERFQAAPGQLRVFGRQEWTAPVASGSHPAEAMVVCPCTAGTLGRLAAGLSSCLIERAADVSLKERRPLILVVRETPFSTIHLENMLRLAQAGATIMPANPGFYDNPRRIEDIVDFMVARVLDHLGVSHRLVKRWGD</sequence>
<dbReference type="Gene3D" id="3.40.50.1950">
    <property type="entry name" value="Flavin prenyltransferase-like"/>
    <property type="match status" value="1"/>
</dbReference>
<comment type="catalytic activity">
    <reaction evidence="5 7">
        <text>dimethylallyl phosphate + FMNH2 = prenylated FMNH2 + phosphate</text>
        <dbReference type="Rhea" id="RHEA:37743"/>
        <dbReference type="ChEBI" id="CHEBI:43474"/>
        <dbReference type="ChEBI" id="CHEBI:57618"/>
        <dbReference type="ChEBI" id="CHEBI:87467"/>
        <dbReference type="ChEBI" id="CHEBI:88052"/>
        <dbReference type="EC" id="2.5.1.129"/>
    </reaction>
</comment>
<dbReference type="Pfam" id="PF02441">
    <property type="entry name" value="Flavoprotein"/>
    <property type="match status" value="1"/>
</dbReference>
<evidence type="ECO:0000256" key="5">
    <source>
        <dbReference type="ARBA" id="ARBA00050612"/>
    </source>
</evidence>
<protein>
    <recommendedName>
        <fullName evidence="7">Flavin prenyltransferase UbiX</fullName>
        <ecNumber evidence="7">2.5.1.129</ecNumber>
    </recommendedName>
</protein>
<feature type="binding site" evidence="7">
    <location>
        <position position="57"/>
    </location>
    <ligand>
        <name>FMN</name>
        <dbReference type="ChEBI" id="CHEBI:58210"/>
    </ligand>
</feature>
<keyword evidence="3 7" id="KW-0288">FMN</keyword>
<evidence type="ECO:0000259" key="8">
    <source>
        <dbReference type="Pfam" id="PF02441"/>
    </source>
</evidence>
<dbReference type="AlphaFoldDB" id="A0A6N8EBT5"/>
<comment type="function">
    <text evidence="7">Flavin prenyltransferase that catalyzes the synthesis of the prenylated FMN cofactor (prenyl-FMN) for 4-hydroxy-3-polyprenylbenzoic acid decarboxylase UbiD. The prenyltransferase is metal-independent and links a dimethylallyl moiety from dimethylallyl monophosphate (DMAP) to the flavin N5 and C6 atoms of FMN.</text>
</comment>
<dbReference type="NCBIfam" id="TIGR00421">
    <property type="entry name" value="ubiX_pad"/>
    <property type="match status" value="1"/>
</dbReference>
<comment type="caution">
    <text evidence="9">The sequence shown here is derived from an EMBL/GenBank/DDBJ whole genome shotgun (WGS) entry which is preliminary data.</text>
</comment>
<proteinExistence type="inferred from homology"/>
<comment type="caution">
    <text evidence="7">Lacks conserved residue(s) required for the propagation of feature annotation.</text>
</comment>
<dbReference type="InterPro" id="IPR004507">
    <property type="entry name" value="UbiX-like"/>
</dbReference>
<evidence type="ECO:0000313" key="9">
    <source>
        <dbReference type="EMBL" id="MTW21041.1"/>
    </source>
</evidence>
<organism evidence="9 10">
    <name type="scientific">Allochromatium palmeri</name>
    <dbReference type="NCBI Taxonomy" id="231048"/>
    <lineage>
        <taxon>Bacteria</taxon>
        <taxon>Pseudomonadati</taxon>
        <taxon>Pseudomonadota</taxon>
        <taxon>Gammaproteobacteria</taxon>
        <taxon>Chromatiales</taxon>
        <taxon>Chromatiaceae</taxon>
        <taxon>Allochromatium</taxon>
    </lineage>
</organism>
<dbReference type="Proteomes" id="UP000434044">
    <property type="component" value="Unassembled WGS sequence"/>
</dbReference>
<keyword evidence="4 7" id="KW-0808">Transferase</keyword>
<feature type="binding site" evidence="7">
    <location>
        <begin position="122"/>
        <end position="125"/>
    </location>
    <ligand>
        <name>FMN</name>
        <dbReference type="ChEBI" id="CHEBI:58210"/>
    </ligand>
</feature>
<keyword evidence="1 7" id="KW-0637">Prenyltransferase</keyword>
<evidence type="ECO:0000256" key="4">
    <source>
        <dbReference type="ARBA" id="ARBA00022679"/>
    </source>
</evidence>
<gene>
    <name evidence="7" type="primary">ubiX</name>
    <name evidence="9" type="ORF">GJ668_07995</name>
</gene>
<feature type="binding site" evidence="7">
    <location>
        <position position="157"/>
    </location>
    <ligand>
        <name>FMN</name>
        <dbReference type="ChEBI" id="CHEBI:58210"/>
    </ligand>
</feature>
<feature type="domain" description="Flavoprotein" evidence="8">
    <location>
        <begin position="24"/>
        <end position="208"/>
    </location>
</feature>
<dbReference type="GO" id="GO:0106141">
    <property type="term" value="F:flavin prenyltransferase activity"/>
    <property type="evidence" value="ECO:0007669"/>
    <property type="project" value="UniProtKB-EC"/>
</dbReference>
<evidence type="ECO:0000256" key="1">
    <source>
        <dbReference type="ARBA" id="ARBA00022602"/>
    </source>
</evidence>
<dbReference type="OrthoDB" id="9781577at2"/>
<dbReference type="NCBIfam" id="NF004685">
    <property type="entry name" value="PRK06029.1"/>
    <property type="match status" value="1"/>
</dbReference>
<keyword evidence="10" id="KW-1185">Reference proteome</keyword>
<dbReference type="HAMAP" id="MF_01984">
    <property type="entry name" value="ubiX_pad"/>
    <property type="match status" value="1"/>
</dbReference>
<evidence type="ECO:0000313" key="10">
    <source>
        <dbReference type="Proteomes" id="UP000434044"/>
    </source>
</evidence>
<dbReference type="PANTHER" id="PTHR43374:SF1">
    <property type="entry name" value="FLAVIN PRENYLTRANSFERASE PAD1, MITOCHONDRIAL"/>
    <property type="match status" value="1"/>
</dbReference>
<dbReference type="InterPro" id="IPR003382">
    <property type="entry name" value="Flavoprotein"/>
</dbReference>
<dbReference type="FunFam" id="3.40.50.1950:FF:000001">
    <property type="entry name" value="Flavin prenyltransferase UbiX"/>
    <property type="match status" value="1"/>
</dbReference>
<keyword evidence="2 7" id="KW-0285">Flavoprotein</keyword>
<evidence type="ECO:0000256" key="7">
    <source>
        <dbReference type="HAMAP-Rule" id="MF_01984"/>
    </source>
</evidence>
<dbReference type="SUPFAM" id="SSF52507">
    <property type="entry name" value="Homo-oligomeric flavin-containing Cys decarboxylases, HFCD"/>
    <property type="match status" value="1"/>
</dbReference>
<dbReference type="GO" id="GO:0016831">
    <property type="term" value="F:carboxy-lyase activity"/>
    <property type="evidence" value="ECO:0007669"/>
    <property type="project" value="TreeGrafter"/>
</dbReference>
<dbReference type="PANTHER" id="PTHR43374">
    <property type="entry name" value="FLAVIN PRENYLTRANSFERASE"/>
    <property type="match status" value="1"/>
</dbReference>
<feature type="binding site" evidence="7">
    <location>
        <position position="203"/>
    </location>
    <ligand>
        <name>dimethylallyl phosphate</name>
        <dbReference type="ChEBI" id="CHEBI:88052"/>
    </ligand>
</feature>
<evidence type="ECO:0000256" key="6">
    <source>
        <dbReference type="ARBA" id="ARBA00060793"/>
    </source>
</evidence>
<name>A0A6N8EBT5_9GAMM</name>
<dbReference type="InterPro" id="IPR036551">
    <property type="entry name" value="Flavin_trans-like"/>
</dbReference>
<accession>A0A6N8EBT5</accession>
<evidence type="ECO:0000256" key="3">
    <source>
        <dbReference type="ARBA" id="ARBA00022643"/>
    </source>
</evidence>
<dbReference type="EMBL" id="WNKT01000012">
    <property type="protein sequence ID" value="MTW21041.1"/>
    <property type="molecule type" value="Genomic_DNA"/>
</dbReference>
<evidence type="ECO:0000256" key="2">
    <source>
        <dbReference type="ARBA" id="ARBA00022630"/>
    </source>
</evidence>
<reference evidence="9 10" key="1">
    <citation type="submission" date="2019-11" db="EMBL/GenBank/DDBJ databases">
        <title>Whole-genome sequence of the anaerobic purple sulfur bacterium Allochromatium palmeri DSM 15591.</title>
        <authorList>
            <person name="Kyndt J.A."/>
            <person name="Meyer T.E."/>
        </authorList>
    </citation>
    <scope>NUCLEOTIDE SEQUENCE [LARGE SCALE GENOMIC DNA]</scope>
    <source>
        <strain evidence="9 10">DSM 15591</strain>
    </source>
</reference>
<comment type="similarity">
    <text evidence="6 7">Belongs to the UbiX/PAD1 family.</text>
</comment>
<feature type="binding site" evidence="7">
    <location>
        <begin position="31"/>
        <end position="33"/>
    </location>
    <ligand>
        <name>FMN</name>
        <dbReference type="ChEBI" id="CHEBI:58210"/>
    </ligand>
</feature>
<feature type="binding site" evidence="7">
    <location>
        <position position="187"/>
    </location>
    <ligand>
        <name>dimethylallyl phosphate</name>
        <dbReference type="ChEBI" id="CHEBI:88052"/>
    </ligand>
</feature>
<dbReference type="EC" id="2.5.1.129" evidence="7"/>